<accession>S5MQA9</accession>
<gene>
    <name evidence="2" type="ORF">Hesp042</name>
</gene>
<feature type="compositionally biased region" description="Low complexity" evidence="1">
    <location>
        <begin position="91"/>
        <end position="108"/>
    </location>
</feature>
<feature type="region of interest" description="Disordered" evidence="1">
    <location>
        <begin position="91"/>
        <end position="116"/>
    </location>
</feature>
<protein>
    <submittedName>
        <fullName evidence="2">HESP042</fullName>
    </submittedName>
</protein>
<dbReference type="EMBL" id="KF158713">
    <property type="protein sequence ID" value="AGR56794.1"/>
    <property type="molecule type" value="Genomic_DNA"/>
</dbReference>
<feature type="compositionally biased region" description="Low complexity" evidence="1">
    <location>
        <begin position="26"/>
        <end position="42"/>
    </location>
</feature>
<feature type="compositionally biased region" description="Polar residues" evidence="1">
    <location>
        <begin position="1"/>
        <end position="10"/>
    </location>
</feature>
<dbReference type="OrthoDB" id="21890at10239"/>
<keyword evidence="3" id="KW-1185">Reference proteome</keyword>
<feature type="region of interest" description="Disordered" evidence="1">
    <location>
        <begin position="1"/>
        <end position="59"/>
    </location>
</feature>
<organism evidence="2 3">
    <name type="scientific">Hemileuca sp. nucleopolyhedrovirus</name>
    <dbReference type="NCBI Taxonomy" id="1367203"/>
    <lineage>
        <taxon>Viruses</taxon>
        <taxon>Viruses incertae sedis</taxon>
        <taxon>Naldaviricetes</taxon>
        <taxon>Lefavirales</taxon>
        <taxon>Baculoviridae</taxon>
        <taxon>Alphabaculovirus</taxon>
        <taxon>Alphabaculovirus heleucae</taxon>
        <taxon>Hemileuca species nucleopolyhedrovirus</taxon>
    </lineage>
</organism>
<dbReference type="GeneID" id="16489444"/>
<evidence type="ECO:0000313" key="2">
    <source>
        <dbReference type="EMBL" id="AGR56794.1"/>
    </source>
</evidence>
<dbReference type="KEGG" id="vg:16489444"/>
<dbReference type="Proteomes" id="UP000203768">
    <property type="component" value="Segment"/>
</dbReference>
<proteinExistence type="predicted"/>
<evidence type="ECO:0000256" key="1">
    <source>
        <dbReference type="SAM" id="MobiDB-lite"/>
    </source>
</evidence>
<dbReference type="RefSeq" id="YP_008378258.1">
    <property type="nucleotide sequence ID" value="NC_021923.1"/>
</dbReference>
<sequence length="416" mass="47516">MSSETTTRRSSGVAVSKERPNKRLKTSTSNGKNKSSKNSVSNSKDDAGGVAHGVGNTGRYADYSSIDYENVTFMETEDSTSSYPMTPMTMTAETPSSSSMLTSTTVYSPSTSDRTSFRQRDVVERFNGGGPRSMLKRPFVVPHPRSPLRNDIFDDIHETYNVSISMDRRSRMADSTVADTNNYTAATAENNEHVEILFLVAPTLIQMSGSITYTNVEIIQRNIDTLTYYMNNLSQTQQSVKNYFLYHKTENSSTTLEYRNLMALITKYPVKRENFFKFSEMFFKYYITNIQNLHSLATIAINVNYTVGRSNVSNMLTYFINVCVDHFALLLFDIIDSNNFVYSTPDLKSKLEFDDHIEKKQKILTNYYNTSLLNLQNYQYYKFTPDNDDNYKVVATSNDILQINLNITKLDKRLVF</sequence>
<reference evidence="2 3" key="1">
    <citation type="journal article" date="2013" name="Virus Genes">
        <title>The genome of a baculovirus isolated from Hemileuca sp. encodes a serpin ortholog.</title>
        <authorList>
            <person name="Rohrmann G.F."/>
            <person name="Erlandson M.A."/>
            <person name="Theilmann D.A."/>
        </authorList>
    </citation>
    <scope>NUCLEOTIDE SEQUENCE [LARGE SCALE GENOMIC DNA]</scope>
</reference>
<evidence type="ECO:0000313" key="3">
    <source>
        <dbReference type="Proteomes" id="UP000203768"/>
    </source>
</evidence>
<name>S5MQA9_9ABAC</name>